<protein>
    <submittedName>
        <fullName evidence="1">Uncharacterized protein</fullName>
    </submittedName>
</protein>
<dbReference type="Proteomes" id="UP000828048">
    <property type="component" value="Chromosome 10"/>
</dbReference>
<dbReference type="EMBL" id="CM037160">
    <property type="protein sequence ID" value="KAH7839715.1"/>
    <property type="molecule type" value="Genomic_DNA"/>
</dbReference>
<reference evidence="1 2" key="1">
    <citation type="journal article" date="2021" name="Hortic Res">
        <title>High-quality reference genome and annotation aids understanding of berry development for evergreen blueberry (Vaccinium darrowii).</title>
        <authorList>
            <person name="Yu J."/>
            <person name="Hulse-Kemp A.M."/>
            <person name="Babiker E."/>
            <person name="Staton M."/>
        </authorList>
    </citation>
    <scope>NUCLEOTIDE SEQUENCE [LARGE SCALE GENOMIC DNA]</scope>
    <source>
        <strain evidence="2">cv. NJ 8807/NJ 8810</strain>
        <tissue evidence="1">Young leaf</tissue>
    </source>
</reference>
<keyword evidence="2" id="KW-1185">Reference proteome</keyword>
<evidence type="ECO:0000313" key="1">
    <source>
        <dbReference type="EMBL" id="KAH7839715.1"/>
    </source>
</evidence>
<sequence length="118" mass="13564">MKGFGVNLNGKECCLESRFDHGINVYKRSFEEAFFEEGGGGSRNVKLSGLLCWNGQPNEEDDGKEEEKKSSSFTCDKNEEEENHVVGWPPIGTWRKKLRHRQQGDRIMKNRTARRGSR</sequence>
<name>A0ACB7XG37_9ERIC</name>
<accession>A0ACB7XG37</accession>
<gene>
    <name evidence="1" type="ORF">Vadar_007789</name>
</gene>
<evidence type="ECO:0000313" key="2">
    <source>
        <dbReference type="Proteomes" id="UP000828048"/>
    </source>
</evidence>
<organism evidence="1 2">
    <name type="scientific">Vaccinium darrowii</name>
    <dbReference type="NCBI Taxonomy" id="229202"/>
    <lineage>
        <taxon>Eukaryota</taxon>
        <taxon>Viridiplantae</taxon>
        <taxon>Streptophyta</taxon>
        <taxon>Embryophyta</taxon>
        <taxon>Tracheophyta</taxon>
        <taxon>Spermatophyta</taxon>
        <taxon>Magnoliopsida</taxon>
        <taxon>eudicotyledons</taxon>
        <taxon>Gunneridae</taxon>
        <taxon>Pentapetalae</taxon>
        <taxon>asterids</taxon>
        <taxon>Ericales</taxon>
        <taxon>Ericaceae</taxon>
        <taxon>Vaccinioideae</taxon>
        <taxon>Vaccinieae</taxon>
        <taxon>Vaccinium</taxon>
    </lineage>
</organism>
<proteinExistence type="predicted"/>
<comment type="caution">
    <text evidence="1">The sequence shown here is derived from an EMBL/GenBank/DDBJ whole genome shotgun (WGS) entry which is preliminary data.</text>
</comment>